<evidence type="ECO:0000256" key="2">
    <source>
        <dbReference type="ARBA" id="ARBA00022630"/>
    </source>
</evidence>
<dbReference type="CDD" id="cd00207">
    <property type="entry name" value="fer2"/>
    <property type="match status" value="1"/>
</dbReference>
<evidence type="ECO:0000313" key="11">
    <source>
        <dbReference type="Proteomes" id="UP000641514"/>
    </source>
</evidence>
<dbReference type="RefSeq" id="WP_188673914.1">
    <property type="nucleotide sequence ID" value="NZ_BMJH01000002.1"/>
</dbReference>
<dbReference type="InterPro" id="IPR017938">
    <property type="entry name" value="Riboflavin_synthase-like_b-brl"/>
</dbReference>
<keyword evidence="8" id="KW-0411">Iron-sulfur</keyword>
<dbReference type="PANTHER" id="PTHR47354:SF6">
    <property type="entry name" value="NADH OXIDOREDUCTASE HCR"/>
    <property type="match status" value="1"/>
</dbReference>
<keyword evidence="11" id="KW-1185">Reference proteome</keyword>
<evidence type="ECO:0000256" key="4">
    <source>
        <dbReference type="ARBA" id="ARBA00022723"/>
    </source>
</evidence>
<dbReference type="PANTHER" id="PTHR47354">
    <property type="entry name" value="NADH OXIDOREDUCTASE HCR"/>
    <property type="match status" value="1"/>
</dbReference>
<evidence type="ECO:0000256" key="6">
    <source>
        <dbReference type="ARBA" id="ARBA00023002"/>
    </source>
</evidence>
<dbReference type="Pfam" id="PF00111">
    <property type="entry name" value="Fer2"/>
    <property type="match status" value="1"/>
</dbReference>
<accession>A0A916XEA8</accession>
<keyword evidence="6" id="KW-0560">Oxidoreductase</keyword>
<feature type="domain" description="FAD-binding FR-type" evidence="9">
    <location>
        <begin position="43"/>
        <end position="146"/>
    </location>
</feature>
<reference evidence="10" key="1">
    <citation type="journal article" date="2014" name="Int. J. Syst. Evol. Microbiol.">
        <title>Complete genome sequence of Corynebacterium casei LMG S-19264T (=DSM 44701T), isolated from a smear-ripened cheese.</title>
        <authorList>
            <consortium name="US DOE Joint Genome Institute (JGI-PGF)"/>
            <person name="Walter F."/>
            <person name="Albersmeier A."/>
            <person name="Kalinowski J."/>
            <person name="Ruckert C."/>
        </authorList>
    </citation>
    <scope>NUCLEOTIDE SEQUENCE</scope>
    <source>
        <strain evidence="10">CGMCC 1.15478</strain>
    </source>
</reference>
<dbReference type="SUPFAM" id="SSF63380">
    <property type="entry name" value="Riboflavin synthase domain-like"/>
    <property type="match status" value="1"/>
</dbReference>
<dbReference type="PROSITE" id="PS51384">
    <property type="entry name" value="FAD_FR"/>
    <property type="match status" value="1"/>
</dbReference>
<comment type="caution">
    <text evidence="10">The sequence shown here is derived from an EMBL/GenBank/DDBJ whole genome shotgun (WGS) entry which is preliminary data.</text>
</comment>
<evidence type="ECO:0000259" key="9">
    <source>
        <dbReference type="PROSITE" id="PS51384"/>
    </source>
</evidence>
<dbReference type="InterPro" id="IPR039261">
    <property type="entry name" value="FNR_nucleotide-bd"/>
</dbReference>
<reference evidence="10" key="2">
    <citation type="submission" date="2020-09" db="EMBL/GenBank/DDBJ databases">
        <authorList>
            <person name="Sun Q."/>
            <person name="Zhou Y."/>
        </authorList>
    </citation>
    <scope>NUCLEOTIDE SEQUENCE</scope>
    <source>
        <strain evidence="10">CGMCC 1.15478</strain>
    </source>
</reference>
<dbReference type="InterPro" id="IPR036010">
    <property type="entry name" value="2Fe-2S_ferredoxin-like_sf"/>
</dbReference>
<dbReference type="GO" id="GO:0016491">
    <property type="term" value="F:oxidoreductase activity"/>
    <property type="evidence" value="ECO:0007669"/>
    <property type="project" value="UniProtKB-KW"/>
</dbReference>
<dbReference type="Pfam" id="PF00970">
    <property type="entry name" value="FAD_binding_6"/>
    <property type="match status" value="1"/>
</dbReference>
<dbReference type="InterPro" id="IPR012675">
    <property type="entry name" value="Beta-grasp_dom_sf"/>
</dbReference>
<gene>
    <name evidence="10" type="ORF">GCM10011410_19890</name>
</gene>
<keyword evidence="7" id="KW-0408">Iron</keyword>
<dbReference type="AlphaFoldDB" id="A0A916XEA8"/>
<evidence type="ECO:0000256" key="3">
    <source>
        <dbReference type="ARBA" id="ARBA00022714"/>
    </source>
</evidence>
<evidence type="ECO:0000313" key="10">
    <source>
        <dbReference type="EMBL" id="GGC67228.1"/>
    </source>
</evidence>
<dbReference type="GO" id="GO:0046872">
    <property type="term" value="F:metal ion binding"/>
    <property type="evidence" value="ECO:0007669"/>
    <property type="project" value="UniProtKB-KW"/>
</dbReference>
<keyword evidence="2" id="KW-0285">Flavoprotein</keyword>
<comment type="cofactor">
    <cofactor evidence="1">
        <name>FAD</name>
        <dbReference type="ChEBI" id="CHEBI:57692"/>
    </cofactor>
</comment>
<dbReference type="Proteomes" id="UP000641514">
    <property type="component" value="Unassembled WGS sequence"/>
</dbReference>
<dbReference type="Gene3D" id="2.40.30.10">
    <property type="entry name" value="Translation factors"/>
    <property type="match status" value="1"/>
</dbReference>
<evidence type="ECO:0000256" key="8">
    <source>
        <dbReference type="ARBA" id="ARBA00023014"/>
    </source>
</evidence>
<organism evidence="10 11">
    <name type="scientific">Hoyosella rhizosphaerae</name>
    <dbReference type="NCBI Taxonomy" id="1755582"/>
    <lineage>
        <taxon>Bacteria</taxon>
        <taxon>Bacillati</taxon>
        <taxon>Actinomycetota</taxon>
        <taxon>Actinomycetes</taxon>
        <taxon>Mycobacteriales</taxon>
        <taxon>Hoyosellaceae</taxon>
        <taxon>Hoyosella</taxon>
    </lineage>
</organism>
<dbReference type="Gene3D" id="3.40.50.80">
    <property type="entry name" value="Nucleotide-binding domain of ferredoxin-NADP reductase (FNR) module"/>
    <property type="match status" value="1"/>
</dbReference>
<dbReference type="GO" id="GO:0051537">
    <property type="term" value="F:2 iron, 2 sulfur cluster binding"/>
    <property type="evidence" value="ECO:0007669"/>
    <property type="project" value="UniProtKB-KW"/>
</dbReference>
<dbReference type="InterPro" id="IPR001041">
    <property type="entry name" value="2Fe-2S_ferredoxin-type"/>
</dbReference>
<dbReference type="SUPFAM" id="SSF54292">
    <property type="entry name" value="2Fe-2S ferredoxin-like"/>
    <property type="match status" value="1"/>
</dbReference>
<dbReference type="CDD" id="cd06216">
    <property type="entry name" value="FNR_iron_sulfur_binding_2"/>
    <property type="match status" value="1"/>
</dbReference>
<dbReference type="InterPro" id="IPR008333">
    <property type="entry name" value="Cbr1-like_FAD-bd_dom"/>
</dbReference>
<keyword evidence="5" id="KW-0274">FAD</keyword>
<evidence type="ECO:0000256" key="1">
    <source>
        <dbReference type="ARBA" id="ARBA00001974"/>
    </source>
</evidence>
<keyword evidence="4" id="KW-0479">Metal-binding</keyword>
<name>A0A916XEA8_9ACTN</name>
<keyword evidence="3" id="KW-0001">2Fe-2S</keyword>
<evidence type="ECO:0000256" key="5">
    <source>
        <dbReference type="ARBA" id="ARBA00022827"/>
    </source>
</evidence>
<sequence>MVERAATPVVPTMRRKLLRAGKALTNPLLPDDYLALINPMWSTRELQGQIVRVKPETPRSATIVIKPNFPWPGHKAGQYLRIGAEINGVRHWRAYTLTSDPNHPEGHLSISVRTVEGGRMSTFFTRNIQRGATVFLGEVEGTFCLPHPLPKKFLMFSAGSGVTPIFSLIRELARRGALSDVVHLHCEHTPDEIMFDSIFNEVESHFPGYHRSIHLSEEKGVLTPQMLDDLCPDWRERETFLSGPPGMLDAMSSHWSAEGVHDRLSMEHFQPFAGDGGSGGLGDGGTVHFRVTDIQATCDGATSILVGGEEAGGTLPFGCRMGVCHTCIGRLEHGQVRDLRTGVVHGSHGQMVRTCINAPEGHVEIDL</sequence>
<dbReference type="Pfam" id="PF00175">
    <property type="entry name" value="NAD_binding_1"/>
    <property type="match status" value="1"/>
</dbReference>
<evidence type="ECO:0000256" key="7">
    <source>
        <dbReference type="ARBA" id="ARBA00023004"/>
    </source>
</evidence>
<protein>
    <submittedName>
        <fullName evidence="10">Stearoyl-CoA 9-desaturase</fullName>
    </submittedName>
</protein>
<dbReference type="EMBL" id="BMJH01000002">
    <property type="protein sequence ID" value="GGC67228.1"/>
    <property type="molecule type" value="Genomic_DNA"/>
</dbReference>
<dbReference type="Gene3D" id="3.10.20.30">
    <property type="match status" value="1"/>
</dbReference>
<dbReference type="InterPro" id="IPR001433">
    <property type="entry name" value="OxRdtase_FAD/NAD-bd"/>
</dbReference>
<dbReference type="PRINTS" id="PR00409">
    <property type="entry name" value="PHDIOXRDTASE"/>
</dbReference>
<dbReference type="InterPro" id="IPR050415">
    <property type="entry name" value="MRET"/>
</dbReference>
<dbReference type="SUPFAM" id="SSF52343">
    <property type="entry name" value="Ferredoxin reductase-like, C-terminal NADP-linked domain"/>
    <property type="match status" value="1"/>
</dbReference>
<proteinExistence type="predicted"/>
<dbReference type="InterPro" id="IPR017927">
    <property type="entry name" value="FAD-bd_FR_type"/>
</dbReference>